<dbReference type="GO" id="GO:0016829">
    <property type="term" value="F:lyase activity"/>
    <property type="evidence" value="ECO:0007669"/>
    <property type="project" value="UniProtKB-KW"/>
</dbReference>
<dbReference type="PANTHER" id="PTHR43130">
    <property type="entry name" value="ARAC-FAMILY TRANSCRIPTIONAL REGULATOR"/>
    <property type="match status" value="1"/>
</dbReference>
<gene>
    <name evidence="2" type="ORF">ACE1CC_19620</name>
</gene>
<evidence type="ECO:0000313" key="3">
    <source>
        <dbReference type="Proteomes" id="UP001576774"/>
    </source>
</evidence>
<feature type="domain" description="DJ-1/PfpI" evidence="1">
    <location>
        <begin position="1"/>
        <end position="166"/>
    </location>
</feature>
<name>A0ABV4X8F4_9CYAN</name>
<evidence type="ECO:0000313" key="2">
    <source>
        <dbReference type="EMBL" id="MFB2879068.1"/>
    </source>
</evidence>
<organism evidence="2 3">
    <name type="scientific">Floridaenema aerugineum BLCC-F46</name>
    <dbReference type="NCBI Taxonomy" id="3153654"/>
    <lineage>
        <taxon>Bacteria</taxon>
        <taxon>Bacillati</taxon>
        <taxon>Cyanobacteriota</taxon>
        <taxon>Cyanophyceae</taxon>
        <taxon>Oscillatoriophycideae</taxon>
        <taxon>Aerosakkonematales</taxon>
        <taxon>Aerosakkonemataceae</taxon>
        <taxon>Floridanema</taxon>
        <taxon>Floridanema aerugineum</taxon>
    </lineage>
</organism>
<dbReference type="Gene3D" id="3.40.50.880">
    <property type="match status" value="1"/>
</dbReference>
<comment type="caution">
    <text evidence="2">The sequence shown here is derived from an EMBL/GenBank/DDBJ whole genome shotgun (WGS) entry which is preliminary data.</text>
</comment>
<dbReference type="EC" id="4.2.1.-" evidence="2"/>
<reference evidence="2 3" key="1">
    <citation type="submission" date="2024-09" db="EMBL/GenBank/DDBJ databases">
        <title>Floridaenema gen nov. (Aerosakkonemataceae, Aerosakkonematales ord. nov., Cyanobacteria) from benthic tropical and subtropical fresh waters, with the description of four new species.</title>
        <authorList>
            <person name="Moretto J.A."/>
            <person name="Berthold D.E."/>
            <person name="Lefler F.W."/>
            <person name="Huang I.-S."/>
            <person name="Laughinghouse H. IV."/>
        </authorList>
    </citation>
    <scope>NUCLEOTIDE SEQUENCE [LARGE SCALE GENOMIC DNA]</scope>
    <source>
        <strain evidence="2 3">BLCC-F46</strain>
    </source>
</reference>
<evidence type="ECO:0000259" key="1">
    <source>
        <dbReference type="Pfam" id="PF01965"/>
    </source>
</evidence>
<proteinExistence type="predicted"/>
<dbReference type="RefSeq" id="WP_413272119.1">
    <property type="nucleotide sequence ID" value="NZ_JBHFNQ010000147.1"/>
</dbReference>
<dbReference type="InterPro" id="IPR029062">
    <property type="entry name" value="Class_I_gatase-like"/>
</dbReference>
<keyword evidence="3" id="KW-1185">Reference proteome</keyword>
<protein>
    <submittedName>
        <fullName evidence="2">DJ-1/PfpI family protein</fullName>
        <ecNumber evidence="2">4.2.1.-</ecNumber>
    </submittedName>
</protein>
<dbReference type="PANTHER" id="PTHR43130:SF2">
    <property type="entry name" value="DJ-1_PFPI DOMAIN-CONTAINING PROTEIN"/>
    <property type="match status" value="1"/>
</dbReference>
<sequence length="188" mass="21029">MKIAFIIYNGLTTLDFIGVYDPITRLKTMGFVSDLQWDICSYSPEVKDNTGLGLIPTKVKESLQEYDMIIVPGAVVTRQLVEDAEFISWLQTARSCKYKVSVCTGSLLLGAAGFLAGKTATTHPNAFAELEKYCASVVDQRIVDREDVITARGVTSSIDLGLYLCEKFCGYDVKEQIRQRMDYPHNNY</sequence>
<keyword evidence="2" id="KW-0456">Lyase</keyword>
<dbReference type="SUPFAM" id="SSF52317">
    <property type="entry name" value="Class I glutamine amidotransferase-like"/>
    <property type="match status" value="1"/>
</dbReference>
<dbReference type="Proteomes" id="UP001576774">
    <property type="component" value="Unassembled WGS sequence"/>
</dbReference>
<dbReference type="EMBL" id="JBHFNQ010000147">
    <property type="protein sequence ID" value="MFB2879068.1"/>
    <property type="molecule type" value="Genomic_DNA"/>
</dbReference>
<dbReference type="InterPro" id="IPR052158">
    <property type="entry name" value="INH-QAR"/>
</dbReference>
<accession>A0ABV4X8F4</accession>
<dbReference type="Pfam" id="PF01965">
    <property type="entry name" value="DJ-1_PfpI"/>
    <property type="match status" value="1"/>
</dbReference>
<dbReference type="CDD" id="cd03139">
    <property type="entry name" value="GATase1_PfpI_2"/>
    <property type="match status" value="1"/>
</dbReference>
<dbReference type="InterPro" id="IPR002818">
    <property type="entry name" value="DJ-1/PfpI"/>
</dbReference>